<feature type="transmembrane region" description="Helical" evidence="1">
    <location>
        <begin position="12"/>
        <end position="31"/>
    </location>
</feature>
<dbReference type="Proteomes" id="UP001500880">
    <property type="component" value="Unassembled WGS sequence"/>
</dbReference>
<dbReference type="RefSeq" id="WP_343841693.1">
    <property type="nucleotide sequence ID" value="NZ_BAAADO010000005.1"/>
</dbReference>
<name>A0ABN1BGF4_9BACI</name>
<dbReference type="EMBL" id="BAAADO010000005">
    <property type="protein sequence ID" value="GAA0497292.1"/>
    <property type="molecule type" value="Genomic_DNA"/>
</dbReference>
<comment type="caution">
    <text evidence="3">The sequence shown here is derived from an EMBL/GenBank/DDBJ whole genome shotgun (WGS) entry which is preliminary data.</text>
</comment>
<keyword evidence="1" id="KW-0472">Membrane</keyword>
<evidence type="ECO:0000256" key="1">
    <source>
        <dbReference type="SAM" id="Phobius"/>
    </source>
</evidence>
<feature type="domain" description="Putative Flp pilus-assembly TadG-like N-terminal" evidence="2">
    <location>
        <begin position="10"/>
        <end position="54"/>
    </location>
</feature>
<dbReference type="Pfam" id="PF13400">
    <property type="entry name" value="Tad"/>
    <property type="match status" value="1"/>
</dbReference>
<proteinExistence type="predicted"/>
<reference evidence="3 4" key="1">
    <citation type="journal article" date="2019" name="Int. J. Syst. Evol. Microbiol.">
        <title>The Global Catalogue of Microorganisms (GCM) 10K type strain sequencing project: providing services to taxonomists for standard genome sequencing and annotation.</title>
        <authorList>
            <consortium name="The Broad Institute Genomics Platform"/>
            <consortium name="The Broad Institute Genome Sequencing Center for Infectious Disease"/>
            <person name="Wu L."/>
            <person name="Ma J."/>
        </authorList>
    </citation>
    <scope>NUCLEOTIDE SEQUENCE [LARGE SCALE GENOMIC DNA]</scope>
    <source>
        <strain evidence="3 4">JCM 12389</strain>
    </source>
</reference>
<dbReference type="InterPro" id="IPR028087">
    <property type="entry name" value="Tad_N"/>
</dbReference>
<accession>A0ABN1BGF4</accession>
<keyword evidence="4" id="KW-1185">Reference proteome</keyword>
<keyword evidence="1" id="KW-1133">Transmembrane helix</keyword>
<organism evidence="3 4">
    <name type="scientific">Salinibacillus aidingensis</name>
    <dbReference type="NCBI Taxonomy" id="237684"/>
    <lineage>
        <taxon>Bacteria</taxon>
        <taxon>Bacillati</taxon>
        <taxon>Bacillota</taxon>
        <taxon>Bacilli</taxon>
        <taxon>Bacillales</taxon>
        <taxon>Bacillaceae</taxon>
        <taxon>Salinibacillus</taxon>
    </lineage>
</organism>
<sequence length="216" mass="23668">MNTCMSDEKGNASLFLLWVLGIVVILFAIIINITKVFLVGSEASYTVQQAALAGSSVYIKESKAAIEEFDNHLAASIDFKLNHGGKSLGELVREQQDAHEGTGLSSDQAYIKALNDVLPSEIDAHDQLKNTFRSRLNSSSFSTAISNAVQSVIRDSEEANSEDTTIVLSNSEWRLEVESSVTFESITGVNIPLFKDKIPARGEGPKFIYLENVYDE</sequence>
<evidence type="ECO:0000313" key="4">
    <source>
        <dbReference type="Proteomes" id="UP001500880"/>
    </source>
</evidence>
<evidence type="ECO:0000259" key="2">
    <source>
        <dbReference type="Pfam" id="PF13400"/>
    </source>
</evidence>
<gene>
    <name evidence="3" type="ORF">GCM10008986_25330</name>
</gene>
<evidence type="ECO:0000313" key="3">
    <source>
        <dbReference type="EMBL" id="GAA0497292.1"/>
    </source>
</evidence>
<keyword evidence="1" id="KW-0812">Transmembrane</keyword>
<protein>
    <recommendedName>
        <fullName evidence="2">Putative Flp pilus-assembly TadG-like N-terminal domain-containing protein</fullName>
    </recommendedName>
</protein>